<dbReference type="Proteomes" id="UP000800035">
    <property type="component" value="Unassembled WGS sequence"/>
</dbReference>
<feature type="chain" id="PRO_5025515291" evidence="5">
    <location>
        <begin position="23"/>
        <end position="520"/>
    </location>
</feature>
<keyword evidence="4" id="KW-0560">Oxidoreductase</keyword>
<dbReference type="AlphaFoldDB" id="A0A6A5U7Q3"/>
<sequence length="520" mass="56391">MFRKTFPWISAAALLFSFEATAQNATIPTSEPSCFSPCDALISADLTSRILLTTSPLFEPQVQSYWATNARLRPCCFFLPHTTEELSLAITTLSSLSNSTQDTNNVEEDWHIAIRSGGHSYPGSNNIEAGLTIDFSHMNASWYNASTSLVSLQPGGRWRDVYAHLHETANVTVTGGRDGDVGVGGFMLGGGNSYHSGKNGFACDTVVNYEVVLANGSVVQANADENPELFRALKGGGMNFGIVTRFDAQAMPAVDLAYGQHVMAANNSLPVIDAVVDFTEHAEQTKADHLIALYLHGPGSSDMIIAIRVNTEGDLNTTSFDKITEISAIKESWSHTSLAAAANSSQVQSGTMNVGFTLTFRVDAEVMRYAAALQDEMVKSLGARIGEDNFMAQMFFQPLPAYYSKIGEGKVWNMLGLDRIGGNAILWTAGVGVVGDNTTAFAVAEAEMRDLTANLKEFTVRNDKASGFVYLNYADRTQDPLGSYGLENLDFMEEVAAKYDPEGWWQRMVPGGFKLSRADT</sequence>
<dbReference type="PROSITE" id="PS51387">
    <property type="entry name" value="FAD_PCMH"/>
    <property type="match status" value="1"/>
</dbReference>
<keyword evidence="3" id="KW-0274">FAD</keyword>
<dbReference type="InterPro" id="IPR050416">
    <property type="entry name" value="FAD-linked_Oxidoreductase"/>
</dbReference>
<dbReference type="GO" id="GO:0071949">
    <property type="term" value="F:FAD binding"/>
    <property type="evidence" value="ECO:0007669"/>
    <property type="project" value="InterPro"/>
</dbReference>
<accession>A0A6A5U7Q3</accession>
<reference evidence="7" key="1">
    <citation type="journal article" date="2020" name="Stud. Mycol.">
        <title>101 Dothideomycetes genomes: a test case for predicting lifestyles and emergence of pathogens.</title>
        <authorList>
            <person name="Haridas S."/>
            <person name="Albert R."/>
            <person name="Binder M."/>
            <person name="Bloem J."/>
            <person name="Labutti K."/>
            <person name="Salamov A."/>
            <person name="Andreopoulos B."/>
            <person name="Baker S."/>
            <person name="Barry K."/>
            <person name="Bills G."/>
            <person name="Bluhm B."/>
            <person name="Cannon C."/>
            <person name="Castanera R."/>
            <person name="Culley D."/>
            <person name="Daum C."/>
            <person name="Ezra D."/>
            <person name="Gonzalez J."/>
            <person name="Henrissat B."/>
            <person name="Kuo A."/>
            <person name="Liang C."/>
            <person name="Lipzen A."/>
            <person name="Lutzoni F."/>
            <person name="Magnuson J."/>
            <person name="Mondo S."/>
            <person name="Nolan M."/>
            <person name="Ohm R."/>
            <person name="Pangilinan J."/>
            <person name="Park H.-J."/>
            <person name="Ramirez L."/>
            <person name="Alfaro M."/>
            <person name="Sun H."/>
            <person name="Tritt A."/>
            <person name="Yoshinaga Y."/>
            <person name="Zwiers L.-H."/>
            <person name="Turgeon B."/>
            <person name="Goodwin S."/>
            <person name="Spatafora J."/>
            <person name="Crous P."/>
            <person name="Grigoriev I."/>
        </authorList>
    </citation>
    <scope>NUCLEOTIDE SEQUENCE</scope>
    <source>
        <strain evidence="7">CBS 675.92</strain>
    </source>
</reference>
<organism evidence="7 8">
    <name type="scientific">Byssothecium circinans</name>
    <dbReference type="NCBI Taxonomy" id="147558"/>
    <lineage>
        <taxon>Eukaryota</taxon>
        <taxon>Fungi</taxon>
        <taxon>Dikarya</taxon>
        <taxon>Ascomycota</taxon>
        <taxon>Pezizomycotina</taxon>
        <taxon>Dothideomycetes</taxon>
        <taxon>Pleosporomycetidae</taxon>
        <taxon>Pleosporales</taxon>
        <taxon>Massarineae</taxon>
        <taxon>Massarinaceae</taxon>
        <taxon>Byssothecium</taxon>
    </lineage>
</organism>
<dbReference type="Pfam" id="PF01565">
    <property type="entry name" value="FAD_binding_4"/>
    <property type="match status" value="1"/>
</dbReference>
<evidence type="ECO:0000259" key="6">
    <source>
        <dbReference type="PROSITE" id="PS51387"/>
    </source>
</evidence>
<dbReference type="InterPro" id="IPR006094">
    <property type="entry name" value="Oxid_FAD_bind_N"/>
</dbReference>
<evidence type="ECO:0000256" key="3">
    <source>
        <dbReference type="ARBA" id="ARBA00022827"/>
    </source>
</evidence>
<dbReference type="PANTHER" id="PTHR42973:SF53">
    <property type="entry name" value="FAD-BINDING PCMH-TYPE DOMAIN-CONTAINING PROTEIN-RELATED"/>
    <property type="match status" value="1"/>
</dbReference>
<dbReference type="InterPro" id="IPR016169">
    <property type="entry name" value="FAD-bd_PCMH_sub2"/>
</dbReference>
<feature type="signal peptide" evidence="5">
    <location>
        <begin position="1"/>
        <end position="22"/>
    </location>
</feature>
<comment type="similarity">
    <text evidence="1">Belongs to the oxygen-dependent FAD-linked oxidoreductase family.</text>
</comment>
<dbReference type="Gene3D" id="3.30.465.10">
    <property type="match status" value="1"/>
</dbReference>
<feature type="domain" description="FAD-binding PCMH-type" evidence="6">
    <location>
        <begin position="70"/>
        <end position="253"/>
    </location>
</feature>
<evidence type="ECO:0000256" key="2">
    <source>
        <dbReference type="ARBA" id="ARBA00022630"/>
    </source>
</evidence>
<keyword evidence="5" id="KW-0732">Signal</keyword>
<dbReference type="GO" id="GO:0016491">
    <property type="term" value="F:oxidoreductase activity"/>
    <property type="evidence" value="ECO:0007669"/>
    <property type="project" value="UniProtKB-KW"/>
</dbReference>
<name>A0A6A5U7Q3_9PLEO</name>
<keyword evidence="8" id="KW-1185">Reference proteome</keyword>
<proteinExistence type="inferred from homology"/>
<dbReference type="EMBL" id="ML976982">
    <property type="protein sequence ID" value="KAF1960714.1"/>
    <property type="molecule type" value="Genomic_DNA"/>
</dbReference>
<evidence type="ECO:0000313" key="7">
    <source>
        <dbReference type="EMBL" id="KAF1960714.1"/>
    </source>
</evidence>
<dbReference type="OrthoDB" id="2151789at2759"/>
<protein>
    <submittedName>
        <fullName evidence="7">FAD-binding domain-containing protein</fullName>
    </submittedName>
</protein>
<dbReference type="SUPFAM" id="SSF56176">
    <property type="entry name" value="FAD-binding/transporter-associated domain-like"/>
    <property type="match status" value="1"/>
</dbReference>
<dbReference type="InterPro" id="IPR016166">
    <property type="entry name" value="FAD-bd_PCMH"/>
</dbReference>
<dbReference type="PANTHER" id="PTHR42973">
    <property type="entry name" value="BINDING OXIDOREDUCTASE, PUTATIVE (AFU_ORTHOLOGUE AFUA_1G17690)-RELATED"/>
    <property type="match status" value="1"/>
</dbReference>
<gene>
    <name evidence="7" type="ORF">CC80DRAFT_580454</name>
</gene>
<dbReference type="InterPro" id="IPR036318">
    <property type="entry name" value="FAD-bd_PCMH-like_sf"/>
</dbReference>
<keyword evidence="2" id="KW-0285">Flavoprotein</keyword>
<evidence type="ECO:0000256" key="4">
    <source>
        <dbReference type="ARBA" id="ARBA00023002"/>
    </source>
</evidence>
<evidence type="ECO:0000313" key="8">
    <source>
        <dbReference type="Proteomes" id="UP000800035"/>
    </source>
</evidence>
<evidence type="ECO:0000256" key="5">
    <source>
        <dbReference type="SAM" id="SignalP"/>
    </source>
</evidence>
<evidence type="ECO:0000256" key="1">
    <source>
        <dbReference type="ARBA" id="ARBA00005466"/>
    </source>
</evidence>